<organism evidence="1 2">
    <name type="scientific">Bordetella parapertussis</name>
    <dbReference type="NCBI Taxonomy" id="519"/>
    <lineage>
        <taxon>Bacteria</taxon>
        <taxon>Pseudomonadati</taxon>
        <taxon>Pseudomonadota</taxon>
        <taxon>Betaproteobacteria</taxon>
        <taxon>Burkholderiales</taxon>
        <taxon>Alcaligenaceae</taxon>
        <taxon>Bordetella</taxon>
    </lineage>
</organism>
<evidence type="ECO:0000313" key="1">
    <source>
        <dbReference type="EMBL" id="MEB2662274.1"/>
    </source>
</evidence>
<dbReference type="EMBL" id="JAXUBE010000005">
    <property type="protein sequence ID" value="MEB2662274.1"/>
    <property type="molecule type" value="Genomic_DNA"/>
</dbReference>
<protein>
    <submittedName>
        <fullName evidence="1">Uncharacterized protein</fullName>
    </submittedName>
</protein>
<comment type="caution">
    <text evidence="1">The sequence shown here is derived from an EMBL/GenBank/DDBJ whole genome shotgun (WGS) entry which is preliminary data.</text>
</comment>
<reference evidence="1 2" key="1">
    <citation type="submission" date="2023-12" db="EMBL/GenBank/DDBJ databases">
        <title>Draft Genome Sequences of Bordetella parapertussis clinical Isolates from Colombia, 2023.</title>
        <authorList>
            <person name="Montilla E.A."/>
            <person name="Rojas F."/>
            <person name="Vargas M.N."/>
            <person name="Bonilla V."/>
            <person name="Duarte C."/>
        </authorList>
    </citation>
    <scope>NUCLEOTIDE SEQUENCE [LARGE SCALE GENOMIC DNA]</scope>
    <source>
        <strain evidence="1 2">320001806</strain>
    </source>
</reference>
<gene>
    <name evidence="1" type="ORF">U5T69_03370</name>
</gene>
<sequence length="100" mass="11475">MTMGEIIPTFAMKNAQIPTNPENLDPPYSDRKIILNTKRIFLSNEKKNKASREINKRASANAIATTTLHMFDKSRRRDRGIARNTDISWKHVRKAIPSQP</sequence>
<name>A0ABU5X205_BORPP</name>
<dbReference type="Proteomes" id="UP001324595">
    <property type="component" value="Unassembled WGS sequence"/>
</dbReference>
<dbReference type="GeneID" id="93206553"/>
<accession>A0ABU5X205</accession>
<keyword evidence="2" id="KW-1185">Reference proteome</keyword>
<evidence type="ECO:0000313" key="2">
    <source>
        <dbReference type="Proteomes" id="UP001324595"/>
    </source>
</evidence>
<dbReference type="RefSeq" id="WP_153566166.1">
    <property type="nucleotide sequence ID" value="NZ_AP019378.2"/>
</dbReference>
<proteinExistence type="predicted"/>